<dbReference type="OrthoDB" id="435240at2759"/>
<feature type="domain" description="Acyl-CoA dehydrogenase/oxidase N-terminal" evidence="8">
    <location>
        <begin position="57"/>
        <end position="169"/>
    </location>
</feature>
<evidence type="ECO:0000256" key="1">
    <source>
        <dbReference type="ARBA" id="ARBA00001974"/>
    </source>
</evidence>
<dbReference type="Pfam" id="PF02770">
    <property type="entry name" value="Acyl-CoA_dh_M"/>
    <property type="match status" value="1"/>
</dbReference>
<dbReference type="Pfam" id="PF00441">
    <property type="entry name" value="Acyl-CoA_dh_1"/>
    <property type="match status" value="1"/>
</dbReference>
<evidence type="ECO:0000259" key="8">
    <source>
        <dbReference type="Pfam" id="PF02771"/>
    </source>
</evidence>
<keyword evidence="3 5" id="KW-0285">Flavoprotein</keyword>
<evidence type="ECO:0000256" key="2">
    <source>
        <dbReference type="ARBA" id="ARBA00009347"/>
    </source>
</evidence>
<dbReference type="InterPro" id="IPR037069">
    <property type="entry name" value="AcylCoA_DH/ox_N_sf"/>
</dbReference>
<evidence type="ECO:0000256" key="4">
    <source>
        <dbReference type="ARBA" id="ARBA00022827"/>
    </source>
</evidence>
<feature type="domain" description="Acyl-CoA dehydrogenase/oxidase C-terminal" evidence="6">
    <location>
        <begin position="287"/>
        <end position="435"/>
    </location>
</feature>
<dbReference type="Proteomes" id="UP000076874">
    <property type="component" value="Unassembled WGS sequence"/>
</dbReference>
<dbReference type="FunFam" id="1.20.140.10:FF:000012">
    <property type="entry name" value="Acyl-CoA dehydrogenase fadE12"/>
    <property type="match status" value="1"/>
</dbReference>
<evidence type="ECO:0000313" key="9">
    <source>
        <dbReference type="EMBL" id="OAA65380.1"/>
    </source>
</evidence>
<dbReference type="STRING" id="1081102.A0A162MQR8"/>
<evidence type="ECO:0000259" key="6">
    <source>
        <dbReference type="Pfam" id="PF00441"/>
    </source>
</evidence>
<dbReference type="Gene3D" id="1.20.140.10">
    <property type="entry name" value="Butyryl-CoA Dehydrogenase, subunit A, domain 3"/>
    <property type="match status" value="1"/>
</dbReference>
<dbReference type="InterPro" id="IPR013786">
    <property type="entry name" value="AcylCoA_DH/ox_N"/>
</dbReference>
<dbReference type="Gene3D" id="1.10.540.10">
    <property type="entry name" value="Acyl-CoA dehydrogenase/oxidase, N-terminal domain"/>
    <property type="match status" value="1"/>
</dbReference>
<comment type="similarity">
    <text evidence="2 5">Belongs to the acyl-CoA dehydrogenase family.</text>
</comment>
<evidence type="ECO:0000259" key="7">
    <source>
        <dbReference type="Pfam" id="PF02770"/>
    </source>
</evidence>
<dbReference type="PANTHER" id="PTHR43884">
    <property type="entry name" value="ACYL-COA DEHYDROGENASE"/>
    <property type="match status" value="1"/>
</dbReference>
<dbReference type="GO" id="GO:0050660">
    <property type="term" value="F:flavin adenine dinucleotide binding"/>
    <property type="evidence" value="ECO:0007669"/>
    <property type="project" value="InterPro"/>
</dbReference>
<dbReference type="Pfam" id="PF02771">
    <property type="entry name" value="Acyl-CoA_dh_N"/>
    <property type="match status" value="1"/>
</dbReference>
<keyword evidence="4 5" id="KW-0274">FAD</keyword>
<dbReference type="InterPro" id="IPR006091">
    <property type="entry name" value="Acyl-CoA_Oxase/DH_mid-dom"/>
</dbReference>
<keyword evidence="10" id="KW-1185">Reference proteome</keyword>
<feature type="domain" description="Acyl-CoA oxidase/dehydrogenase middle" evidence="7">
    <location>
        <begin position="174"/>
        <end position="273"/>
    </location>
</feature>
<dbReference type="SUPFAM" id="SSF47203">
    <property type="entry name" value="Acyl-CoA dehydrogenase C-terminal domain-like"/>
    <property type="match status" value="1"/>
</dbReference>
<sequence length="442" mass="48275">MQSILFATARSLRPSWSLGTLPLPKPPVVGIAARGNRHRAVHARATDFLPSNLPEWTETQRTVREAVAKICANYPDEYWLQRDNDKAWPDAFARDLADNGWLGICLPQAYGGAELGISEAAVMLQTIAESGAGQGGASAVHMNIFGLEPVAKFGTEEQKQRWLPPLIAGRERACFGVTEPNTGLDTLRLQSVAELPSSGADHYVLRGSKTFISTAQVAEKILILVRTTPLDRVAKPTHGLSLFYTDLDRTAVDVAEIPKMGRAAVDTNVLSFDGWRVPVADRVGPEGEGFRIIMHGMNAERILIGAEALGIGYAALRRTCNYVNERVVFGKPVGAYQGLQHPLAVCWMQLESARLMIYLAARMYDGGSTDGAYANAAKYLAAEAAAMTCERAILSHGGMGYAKEYHVERYQRESWIARIAPVSGEMIKNYIGQRVLGLPKSY</sequence>
<protein>
    <submittedName>
        <fullName evidence="9">Acyl-CoA dehydrogenase/oxidase</fullName>
    </submittedName>
</protein>
<proteinExistence type="inferred from homology"/>
<dbReference type="SUPFAM" id="SSF56645">
    <property type="entry name" value="Acyl-CoA dehydrogenase NM domain-like"/>
    <property type="match status" value="1"/>
</dbReference>
<evidence type="ECO:0000313" key="10">
    <source>
        <dbReference type="Proteomes" id="UP000076874"/>
    </source>
</evidence>
<evidence type="ECO:0000256" key="5">
    <source>
        <dbReference type="RuleBase" id="RU362125"/>
    </source>
</evidence>
<keyword evidence="5" id="KW-0560">Oxidoreductase</keyword>
<dbReference type="InterPro" id="IPR009100">
    <property type="entry name" value="AcylCoA_DH/oxidase_NM_dom_sf"/>
</dbReference>
<dbReference type="EMBL" id="AZHD01000003">
    <property type="protein sequence ID" value="OAA65380.1"/>
    <property type="molecule type" value="Genomic_DNA"/>
</dbReference>
<dbReference type="PIRSF" id="PIRSF016578">
    <property type="entry name" value="HsaA"/>
    <property type="match status" value="1"/>
</dbReference>
<evidence type="ECO:0000256" key="3">
    <source>
        <dbReference type="ARBA" id="ARBA00022630"/>
    </source>
</evidence>
<dbReference type="InterPro" id="IPR046373">
    <property type="entry name" value="Acyl-CoA_Oxase/DH_mid-dom_sf"/>
</dbReference>
<dbReference type="PANTHER" id="PTHR43884:SF12">
    <property type="entry name" value="ISOVALERYL-COA DEHYDROGENASE, MITOCHONDRIAL-RELATED"/>
    <property type="match status" value="1"/>
</dbReference>
<dbReference type="InterPro" id="IPR036250">
    <property type="entry name" value="AcylCo_DH-like_C"/>
</dbReference>
<comment type="caution">
    <text evidence="9">The sequence shown here is derived from an EMBL/GenBank/DDBJ whole genome shotgun (WGS) entry which is preliminary data.</text>
</comment>
<accession>A0A162MQR8</accession>
<dbReference type="GO" id="GO:0003995">
    <property type="term" value="F:acyl-CoA dehydrogenase activity"/>
    <property type="evidence" value="ECO:0007669"/>
    <property type="project" value="TreeGrafter"/>
</dbReference>
<dbReference type="InterPro" id="IPR009075">
    <property type="entry name" value="AcylCo_DH/oxidase_C"/>
</dbReference>
<name>A0A162MQR8_9HYPO</name>
<comment type="cofactor">
    <cofactor evidence="1 5">
        <name>FAD</name>
        <dbReference type="ChEBI" id="CHEBI:57692"/>
    </cofactor>
</comment>
<organism evidence="9 10">
    <name type="scientific">Niveomyces insectorum RCEF 264</name>
    <dbReference type="NCBI Taxonomy" id="1081102"/>
    <lineage>
        <taxon>Eukaryota</taxon>
        <taxon>Fungi</taxon>
        <taxon>Dikarya</taxon>
        <taxon>Ascomycota</taxon>
        <taxon>Pezizomycotina</taxon>
        <taxon>Sordariomycetes</taxon>
        <taxon>Hypocreomycetidae</taxon>
        <taxon>Hypocreales</taxon>
        <taxon>Cordycipitaceae</taxon>
        <taxon>Niveomyces</taxon>
    </lineage>
</organism>
<dbReference type="AlphaFoldDB" id="A0A162MQR8"/>
<gene>
    <name evidence="9" type="ORF">SPI_02167</name>
</gene>
<reference evidence="9 10" key="1">
    <citation type="journal article" date="2016" name="Genome Biol. Evol.">
        <title>Divergent and convergent evolution of fungal pathogenicity.</title>
        <authorList>
            <person name="Shang Y."/>
            <person name="Xiao G."/>
            <person name="Zheng P."/>
            <person name="Cen K."/>
            <person name="Zhan S."/>
            <person name="Wang C."/>
        </authorList>
    </citation>
    <scope>NUCLEOTIDE SEQUENCE [LARGE SCALE GENOMIC DNA]</scope>
    <source>
        <strain evidence="9 10">RCEF 264</strain>
    </source>
</reference>
<dbReference type="Gene3D" id="2.40.110.10">
    <property type="entry name" value="Butyryl-CoA Dehydrogenase, subunit A, domain 2"/>
    <property type="match status" value="1"/>
</dbReference>